<evidence type="ECO:0000313" key="2">
    <source>
        <dbReference type="EMBL" id="TPP67018.1"/>
    </source>
</evidence>
<feature type="compositionally biased region" description="Basic and acidic residues" evidence="1">
    <location>
        <begin position="209"/>
        <end position="223"/>
    </location>
</feature>
<evidence type="ECO:0000313" key="3">
    <source>
        <dbReference type="Proteomes" id="UP000316759"/>
    </source>
</evidence>
<protein>
    <recommendedName>
        <fullName evidence="4">Sperm-associated antigen 17</fullName>
    </recommendedName>
</protein>
<gene>
    <name evidence="2" type="ORF">FGIG_01278</name>
</gene>
<dbReference type="STRING" id="46835.A0A504ZAY7"/>
<organism evidence="2 3">
    <name type="scientific">Fasciola gigantica</name>
    <name type="common">Giant liver fluke</name>
    <dbReference type="NCBI Taxonomy" id="46835"/>
    <lineage>
        <taxon>Eukaryota</taxon>
        <taxon>Metazoa</taxon>
        <taxon>Spiralia</taxon>
        <taxon>Lophotrochozoa</taxon>
        <taxon>Platyhelminthes</taxon>
        <taxon>Trematoda</taxon>
        <taxon>Digenea</taxon>
        <taxon>Plagiorchiida</taxon>
        <taxon>Echinostomata</taxon>
        <taxon>Echinostomatoidea</taxon>
        <taxon>Fasciolidae</taxon>
        <taxon>Fasciola</taxon>
    </lineage>
</organism>
<keyword evidence="3" id="KW-1185">Reference proteome</keyword>
<accession>A0A504ZAY7</accession>
<dbReference type="Proteomes" id="UP000316759">
    <property type="component" value="Unassembled WGS sequence"/>
</dbReference>
<feature type="region of interest" description="Disordered" evidence="1">
    <location>
        <begin position="965"/>
        <end position="996"/>
    </location>
</feature>
<feature type="region of interest" description="Disordered" evidence="1">
    <location>
        <begin position="653"/>
        <end position="673"/>
    </location>
</feature>
<feature type="compositionally biased region" description="Polar residues" evidence="1">
    <location>
        <begin position="1134"/>
        <end position="1146"/>
    </location>
</feature>
<dbReference type="OrthoDB" id="10257153at2759"/>
<dbReference type="GO" id="GO:0003351">
    <property type="term" value="P:epithelial cilium movement involved in extracellular fluid movement"/>
    <property type="evidence" value="ECO:0007669"/>
    <property type="project" value="TreeGrafter"/>
</dbReference>
<feature type="region of interest" description="Disordered" evidence="1">
    <location>
        <begin position="1076"/>
        <end position="1152"/>
    </location>
</feature>
<reference evidence="2 3" key="1">
    <citation type="submission" date="2019-04" db="EMBL/GenBank/DDBJ databases">
        <title>Annotation for the trematode Fasciola gigantica.</title>
        <authorList>
            <person name="Choi Y.-J."/>
        </authorList>
    </citation>
    <scope>NUCLEOTIDE SEQUENCE [LARGE SCALE GENOMIC DNA]</scope>
    <source>
        <strain evidence="2">Uganda_cow_1</strain>
    </source>
</reference>
<dbReference type="InterPro" id="IPR026173">
    <property type="entry name" value="SPAG17"/>
</dbReference>
<sequence length="2145" mass="240853">MCLTSTITCTSGDEPENGVSRYILLTGFEETGLLEHLCAAQIEVHSIIRLKVKDNNQLEELIVRQKAEKLWGSKGGGQTMDELRAEQEQIELDKKKMTKYWQHVSRTMRDNPYGLLGNVATLDYVVESSLLPEDLSGTDNRLQFGLQMFDEIAAMLYDLVDFRRQWKNYISHVKVIHLSEPAKELTTVPPQMMEPDRSPSRSRPSAISSEHDEANKPVAKEQDGVGGPNESVKKAVDLRIYRETLGGLPLESISVELIFHAILEQVNATVNGLLPASVLEDDRLRAQGIDPEAARTIARSAEQLLLTDDERSSLSQELPTVFQMDRNNHPHGPLLIHPSDRNQLNQYFGSGTATNPEHLFQAEMELIRLCYPQLKCIFNEKSASQLLSGDDSVLSFDPERLHRRFTNVRHQQLVHFAEKHGISEEARGILRSARSVSSGQISRASRCASAVTFKLPSEHHSELDDRDLVSQQSVLSEELRANELKNILEKIHRTHSTRSKIMDTPFLMGEHVKLPVTVDMDLFSKQLCDMWIDHFEDWCVEEQMTVDVMLQKIHASYHSRPYLQVIPRKADDGLLVRLDHPFDRQLRSAHRTWSSWFHVVPVGFRTYLQLIEGRIKAWTKQQEAIYQANRLSAELERAMKGGEEYFEDSVRQTGQEIPKSVQTKSKPNEEVSSFRQPTVCSESLVGEADQFIVPGSLKALRKEQEEMLQTKQDTERSRGEKRVQSAKRRSDLNRMAYFLQFIGYDVNNCVPHWIGEITHMFPTDGGTIRTQRSELPNDPFADITDQNVEKQTEYHTTDEVAEPPVNDEAKCQEENFTQNDLDANNGTARNGIQTVHGERIPSHYSSLTAHFSDGLQLTVANSAQAEKLPWTLTNASEEETMPTNTQPAVNDQKINSNQEQINGSSEVAMPTVTESTLKTDTNTSGRILQSVLATLADGAQITFMHMEYNEMSKSNPVHSATTALDKTEPATQTSTLPTTQDSSSLGPSCKSASYAPSTPVKVQSMILRMRASAARRLKETDEAELDRYILENGSIILITHAKQQNQNSVGIKILLPNGDKIERGTLVAERLYQTDRPRFPSDEVQVQPPQPQSNQKNDEPAPCTSRRGSMMPPKSRIPGKSGRKKGEVQKKQSVDFQSQLTSTCESPTKKEEIRGKQAIPWLITMASGERYWFKPSRAKDCKPVQNIILSAASSTVDETSKLEVVVESTSNDSSVSEDSVGETWPSTPLTVFRSYDPATGQTLFTRPEDGVDIVEPNPQHLSSCFIVHHADGTRQTQQLFTPKEQVKKKNIQEEEGGSQSVSSCPVIPQKLFRIECPGFPSVLINQTTGDFETCLFGHDSTASKLYTSSQGHHVLLHSRGGETNILPDGSVFYSSPLCNLSGLPPNQNPMLVAYGMRSDGVSSLLEAVDPQGNAFTVDALANCNVMLTIKDQNRTSDRSEKNVNPKRMDCETNAGQFIQYDEHIPMLFHVSPRRLEVKQLIRLAEARELFAGAKPVATTPSEWAFMRFEQLSRRVGTIRLQKGSISALKLDSKAEVFEGEHEDHAVFVQETLQNDFNICGLTLMQPICEFQRSSHYVQDSITPNGLATREFHSSNHQESSRSSDKPVAFAARAGHGLMLNYPPLEALGLQATVPAELNLPIKKKYIKPALRRFAQPHLYLRQFIQYPVLDETRRSRVVHVLHTFTEHVLNKAIDWFVGQPLHRSHAQKRSFKALADAVFEGISPNSSSFVPQVSANATTSDKEVLENDPVTSDSPLTPEDLSSVPVQGIHTGHYISPARETAYEKLRQELERVMENRATIRNKYVPNYFRSRKGIQFLMQQVPKAIAVVKALTDPVAVDVGNVQRKDISATVCHNTEVSSLSTARDPALGGRVKSASDSQSTLADEKCLCNKKTQASLNGHVGNGNVYNSVGRKHKKFLYYSKDVFVEEKPHVPFDSVALAKHRRLRVPAYLYACRRNYPIQTTNSGTGIPAIQLNERQANIEDPVRRRQLFTSLIGGPEMGQIALRFTRGLRLQPCRVECGLMRPNSTRQFVVRLVNWGPETAWFRVRAPPERTSGIQVFYKPGPVPAGLSRELRIRVRPILVKEEPITFDHEERLIAWKDRESDDRILNDPGESKTVTFVEHIRLETDTHIICLPVTGQVVLN</sequence>
<proteinExistence type="predicted"/>
<evidence type="ECO:0000256" key="1">
    <source>
        <dbReference type="SAM" id="MobiDB-lite"/>
    </source>
</evidence>
<feature type="region of interest" description="Disordered" evidence="1">
    <location>
        <begin position="1738"/>
        <end position="1763"/>
    </location>
</feature>
<dbReference type="EMBL" id="SUNJ01001169">
    <property type="protein sequence ID" value="TPP67018.1"/>
    <property type="molecule type" value="Genomic_DNA"/>
</dbReference>
<name>A0A504ZAY7_FASGI</name>
<comment type="caution">
    <text evidence="2">The sequence shown here is derived from an EMBL/GenBank/DDBJ whole genome shotgun (WGS) entry which is preliminary data.</text>
</comment>
<dbReference type="PANTHER" id="PTHR21963">
    <property type="entry name" value="PF6"/>
    <property type="match status" value="1"/>
</dbReference>
<dbReference type="GO" id="GO:1990716">
    <property type="term" value="C:axonemal central apparatus"/>
    <property type="evidence" value="ECO:0007669"/>
    <property type="project" value="TreeGrafter"/>
</dbReference>
<dbReference type="GO" id="GO:0005576">
    <property type="term" value="C:extracellular region"/>
    <property type="evidence" value="ECO:0007669"/>
    <property type="project" value="GOC"/>
</dbReference>
<feature type="compositionally biased region" description="Basic and acidic residues" evidence="1">
    <location>
        <begin position="712"/>
        <end position="727"/>
    </location>
</feature>
<dbReference type="GO" id="GO:1904158">
    <property type="term" value="P:axonemal central apparatus assembly"/>
    <property type="evidence" value="ECO:0007669"/>
    <property type="project" value="TreeGrafter"/>
</dbReference>
<dbReference type="PANTHER" id="PTHR21963:SF1">
    <property type="entry name" value="SPERM-ASSOCIATED ANTIGEN 17"/>
    <property type="match status" value="1"/>
</dbReference>
<feature type="region of interest" description="Disordered" evidence="1">
    <location>
        <begin position="186"/>
        <end position="230"/>
    </location>
</feature>
<evidence type="ECO:0008006" key="4">
    <source>
        <dbReference type="Google" id="ProtNLM"/>
    </source>
</evidence>
<feature type="compositionally biased region" description="Basic and acidic residues" evidence="1">
    <location>
        <begin position="1124"/>
        <end position="1133"/>
    </location>
</feature>
<feature type="region of interest" description="Disordered" evidence="1">
    <location>
        <begin position="704"/>
        <end position="727"/>
    </location>
</feature>